<reference evidence="9 10" key="1">
    <citation type="journal article" date="2016" name="Nat. Commun.">
        <title>Thousands of microbial genomes shed light on interconnected biogeochemical processes in an aquifer system.</title>
        <authorList>
            <person name="Anantharaman K."/>
            <person name="Brown C.T."/>
            <person name="Hug L.A."/>
            <person name="Sharon I."/>
            <person name="Castelle C.J."/>
            <person name="Probst A.J."/>
            <person name="Thomas B.C."/>
            <person name="Singh A."/>
            <person name="Wilkins M.J."/>
            <person name="Karaoz U."/>
            <person name="Brodie E.L."/>
            <person name="Williams K.H."/>
            <person name="Hubbard S.S."/>
            <person name="Banfield J.F."/>
        </authorList>
    </citation>
    <scope>NUCLEOTIDE SEQUENCE [LARGE SCALE GENOMIC DNA]</scope>
</reference>
<comment type="similarity">
    <text evidence="1 6">Belongs to the bacterial ribosomal protein bS21 family.</text>
</comment>
<keyword evidence="3 6" id="KW-0689">Ribosomal protein</keyword>
<dbReference type="SUPFAM" id="SSF55811">
    <property type="entry name" value="Nudix"/>
    <property type="match status" value="1"/>
</dbReference>
<feature type="region of interest" description="Disordered" evidence="7">
    <location>
        <begin position="142"/>
        <end position="166"/>
    </location>
</feature>
<feature type="domain" description="Nudix hydrolase" evidence="8">
    <location>
        <begin position="116"/>
        <end position="246"/>
    </location>
</feature>
<dbReference type="GO" id="GO:0016787">
    <property type="term" value="F:hydrolase activity"/>
    <property type="evidence" value="ECO:0007669"/>
    <property type="project" value="UniProtKB-KW"/>
</dbReference>
<dbReference type="HAMAP" id="MF_00358">
    <property type="entry name" value="Ribosomal_bS21"/>
    <property type="match status" value="1"/>
</dbReference>
<evidence type="ECO:0000256" key="7">
    <source>
        <dbReference type="SAM" id="MobiDB-lite"/>
    </source>
</evidence>
<organism evidence="9 10">
    <name type="scientific">Candidatus Yanofskybacteria bacterium RIFCSPHIGHO2_01_FULL_41_53</name>
    <dbReference type="NCBI Taxonomy" id="1802663"/>
    <lineage>
        <taxon>Bacteria</taxon>
        <taxon>Candidatus Yanofskyibacteriota</taxon>
    </lineage>
</organism>
<dbReference type="Gene3D" id="3.90.79.10">
    <property type="entry name" value="Nucleoside Triphosphate Pyrophosphohydrolase"/>
    <property type="match status" value="1"/>
</dbReference>
<evidence type="ECO:0000313" key="10">
    <source>
        <dbReference type="Proteomes" id="UP000177117"/>
    </source>
</evidence>
<dbReference type="NCBIfam" id="TIGR00030">
    <property type="entry name" value="S21p"/>
    <property type="match status" value="1"/>
</dbReference>
<feature type="compositionally biased region" description="Basic residues" evidence="7">
    <location>
        <begin position="42"/>
        <end position="62"/>
    </location>
</feature>
<dbReference type="InterPro" id="IPR000086">
    <property type="entry name" value="NUDIX_hydrolase_dom"/>
</dbReference>
<evidence type="ECO:0000256" key="5">
    <source>
        <dbReference type="ARBA" id="ARBA00035135"/>
    </source>
</evidence>
<evidence type="ECO:0000256" key="2">
    <source>
        <dbReference type="ARBA" id="ARBA00022801"/>
    </source>
</evidence>
<feature type="compositionally biased region" description="Basic and acidic residues" evidence="7">
    <location>
        <begin position="64"/>
        <end position="74"/>
    </location>
</feature>
<evidence type="ECO:0000256" key="1">
    <source>
        <dbReference type="ARBA" id="ARBA00006640"/>
    </source>
</evidence>
<name>A0A1F8EKX3_9BACT</name>
<dbReference type="GO" id="GO:1990904">
    <property type="term" value="C:ribonucleoprotein complex"/>
    <property type="evidence" value="ECO:0007669"/>
    <property type="project" value="UniProtKB-KW"/>
</dbReference>
<accession>A0A1F8EKX3</accession>
<evidence type="ECO:0000313" key="9">
    <source>
        <dbReference type="EMBL" id="OGN00699.1"/>
    </source>
</evidence>
<dbReference type="InterPro" id="IPR038380">
    <property type="entry name" value="Ribosomal_bS21_sf"/>
</dbReference>
<dbReference type="PANTHER" id="PTHR43736:SF1">
    <property type="entry name" value="DIHYDRONEOPTERIN TRIPHOSPHATE DIPHOSPHATASE"/>
    <property type="match status" value="1"/>
</dbReference>
<sequence length="262" mass="30270">MAEIKLLEGEDIESAIRRFKKAVILGGALSDAKRHSFYLTKSQKRRQKSKVARKRERRRIAKMRQFEPDEEPKKPWWTGDTWPPDMTKKPDVEKEPPGYIDWQRNNFPTESIQEEPSTYVAGIAEYSVDDFSGVIIVRNKPDPEKSGRAEKYSFPGGGVKDNETPSRGMVREFKEETGFDINQPSENDIIYELTKGIHTVRFYRVTITSGKAKMGDEIEDLKLKDKEALLDFIKDGGVRFNHARAFLKYMNVEQPVQEEVHV</sequence>
<dbReference type="PROSITE" id="PS51462">
    <property type="entry name" value="NUDIX"/>
    <property type="match status" value="1"/>
</dbReference>
<evidence type="ECO:0000259" key="8">
    <source>
        <dbReference type="PROSITE" id="PS51462"/>
    </source>
</evidence>
<evidence type="ECO:0000256" key="4">
    <source>
        <dbReference type="ARBA" id="ARBA00023274"/>
    </source>
</evidence>
<dbReference type="InterPro" id="IPR001911">
    <property type="entry name" value="Ribosomal_bS21"/>
</dbReference>
<proteinExistence type="inferred from homology"/>
<evidence type="ECO:0000256" key="3">
    <source>
        <dbReference type="ARBA" id="ARBA00022980"/>
    </source>
</evidence>
<keyword evidence="4 6" id="KW-0687">Ribonucleoprotein</keyword>
<dbReference type="AlphaFoldDB" id="A0A1F8EKX3"/>
<keyword evidence="2" id="KW-0378">Hydrolase</keyword>
<dbReference type="CDD" id="cd02883">
    <property type="entry name" value="NUDIX_Hydrolase"/>
    <property type="match status" value="1"/>
</dbReference>
<protein>
    <recommendedName>
        <fullName evidence="5 6">Small ribosomal subunit protein bS21</fullName>
    </recommendedName>
</protein>
<dbReference type="Pfam" id="PF01165">
    <property type="entry name" value="Ribosomal_S21"/>
    <property type="match status" value="1"/>
</dbReference>
<evidence type="ECO:0000256" key="6">
    <source>
        <dbReference type="HAMAP-Rule" id="MF_00358"/>
    </source>
</evidence>
<comment type="caution">
    <text evidence="9">The sequence shown here is derived from an EMBL/GenBank/DDBJ whole genome shotgun (WGS) entry which is preliminary data.</text>
</comment>
<dbReference type="EMBL" id="MGJD01000016">
    <property type="protein sequence ID" value="OGN00699.1"/>
    <property type="molecule type" value="Genomic_DNA"/>
</dbReference>
<feature type="region of interest" description="Disordered" evidence="7">
    <location>
        <begin position="40"/>
        <end position="98"/>
    </location>
</feature>
<feature type="compositionally biased region" description="Basic and acidic residues" evidence="7">
    <location>
        <begin position="142"/>
        <end position="151"/>
    </location>
</feature>
<dbReference type="Pfam" id="PF00293">
    <property type="entry name" value="NUDIX"/>
    <property type="match status" value="1"/>
</dbReference>
<feature type="compositionally biased region" description="Basic and acidic residues" evidence="7">
    <location>
        <begin position="86"/>
        <end position="96"/>
    </location>
</feature>
<gene>
    <name evidence="6" type="primary">rpsU</name>
    <name evidence="9" type="ORF">A2650_04130</name>
</gene>
<dbReference type="Gene3D" id="1.20.5.1150">
    <property type="entry name" value="Ribosomal protein S8"/>
    <property type="match status" value="1"/>
</dbReference>
<dbReference type="GO" id="GO:0006412">
    <property type="term" value="P:translation"/>
    <property type="evidence" value="ECO:0007669"/>
    <property type="project" value="UniProtKB-UniRule"/>
</dbReference>
<dbReference type="InterPro" id="IPR020084">
    <property type="entry name" value="NUDIX_hydrolase_CS"/>
</dbReference>
<dbReference type="PANTHER" id="PTHR43736">
    <property type="entry name" value="ADP-RIBOSE PYROPHOSPHATASE"/>
    <property type="match status" value="1"/>
</dbReference>
<dbReference type="PROSITE" id="PS00893">
    <property type="entry name" value="NUDIX_BOX"/>
    <property type="match status" value="1"/>
</dbReference>
<dbReference type="GO" id="GO:0003735">
    <property type="term" value="F:structural constituent of ribosome"/>
    <property type="evidence" value="ECO:0007669"/>
    <property type="project" value="InterPro"/>
</dbReference>
<dbReference type="GO" id="GO:0005840">
    <property type="term" value="C:ribosome"/>
    <property type="evidence" value="ECO:0007669"/>
    <property type="project" value="UniProtKB-KW"/>
</dbReference>
<dbReference type="InterPro" id="IPR015797">
    <property type="entry name" value="NUDIX_hydrolase-like_dom_sf"/>
</dbReference>
<dbReference type="Proteomes" id="UP000177117">
    <property type="component" value="Unassembled WGS sequence"/>
</dbReference>